<feature type="transmembrane region" description="Helical" evidence="1">
    <location>
        <begin position="125"/>
        <end position="146"/>
    </location>
</feature>
<evidence type="ECO:0000313" key="3">
    <source>
        <dbReference type="Proteomes" id="UP000198902"/>
    </source>
</evidence>
<dbReference type="RefSeq" id="WP_089781866.1">
    <property type="nucleotide sequence ID" value="NZ_CABLRR010000008.1"/>
</dbReference>
<keyword evidence="1" id="KW-0812">Transmembrane</keyword>
<keyword evidence="3" id="KW-1185">Reference proteome</keyword>
<evidence type="ECO:0000313" key="2">
    <source>
        <dbReference type="EMBL" id="CQR54142.1"/>
    </source>
</evidence>
<reference evidence="3" key="1">
    <citation type="submission" date="2015-03" db="EMBL/GenBank/DDBJ databases">
        <authorList>
            <person name="Urmite Genomes"/>
        </authorList>
    </citation>
    <scope>NUCLEOTIDE SEQUENCE [LARGE SCALE GENOMIC DNA]</scope>
    <source>
        <strain evidence="3">Arc-Hr</strain>
    </source>
</reference>
<protein>
    <submittedName>
        <fullName evidence="2">Uncharacterized protein</fullName>
    </submittedName>
</protein>
<dbReference type="Pfam" id="PF26119">
    <property type="entry name" value="DUF8036"/>
    <property type="match status" value="1"/>
</dbReference>
<keyword evidence="1" id="KW-0472">Membrane</keyword>
<dbReference type="OrthoDB" id="266984at2157"/>
<organism evidence="2 3">
    <name type="scientific">Haloferax massiliensis</name>
    <dbReference type="NCBI Taxonomy" id="1476858"/>
    <lineage>
        <taxon>Archaea</taxon>
        <taxon>Methanobacteriati</taxon>
        <taxon>Methanobacteriota</taxon>
        <taxon>Stenosarchaea group</taxon>
        <taxon>Halobacteria</taxon>
        <taxon>Halobacteriales</taxon>
        <taxon>Haloferacaceae</taxon>
        <taxon>Haloferax</taxon>
    </lineage>
</organism>
<keyword evidence="1" id="KW-1133">Transmembrane helix</keyword>
<feature type="transmembrane region" description="Helical" evidence="1">
    <location>
        <begin position="59"/>
        <end position="85"/>
    </location>
</feature>
<dbReference type="InterPro" id="IPR058349">
    <property type="entry name" value="DUF8036"/>
</dbReference>
<dbReference type="Proteomes" id="UP000198902">
    <property type="component" value="Unassembled WGS sequence"/>
</dbReference>
<feature type="transmembrane region" description="Helical" evidence="1">
    <location>
        <begin position="97"/>
        <end position="119"/>
    </location>
</feature>
<dbReference type="EMBL" id="CSTE01000008">
    <property type="protein sequence ID" value="CQR54142.1"/>
    <property type="molecule type" value="Genomic_DNA"/>
</dbReference>
<evidence type="ECO:0000256" key="1">
    <source>
        <dbReference type="SAM" id="Phobius"/>
    </source>
</evidence>
<proteinExistence type="predicted"/>
<gene>
    <name evidence="2" type="ORF">BN996_03960</name>
</gene>
<feature type="transmembrane region" description="Helical" evidence="1">
    <location>
        <begin position="12"/>
        <end position="39"/>
    </location>
</feature>
<accession>A0A0D6JWX7</accession>
<dbReference type="AlphaFoldDB" id="A0A0D6JWX7"/>
<name>A0A0D6JWX7_9EURY</name>
<sequence length="150" mass="16095">MSDASNRDPLRRTAIVVGVSLAVAALATWFTPELVAWFAPELFGPHKPGGPGGPPIPDLFIQLKLFVSTYNLVALGFLAGTYAMLYRELPNRFTLSLLLFTVALLLYALTSNPLASLLLGFRGSGLGPFTFLPDLFAAVAVTFLTYQSSA</sequence>